<accession>A0A6A0AHX7</accession>
<dbReference type="EMBL" id="BLLF01006350">
    <property type="protein sequence ID" value="GFH32175.1"/>
    <property type="molecule type" value="Genomic_DNA"/>
</dbReference>
<dbReference type="Proteomes" id="UP000485058">
    <property type="component" value="Unassembled WGS sequence"/>
</dbReference>
<protein>
    <submittedName>
        <fullName evidence="1">Uncharacterized protein</fullName>
    </submittedName>
</protein>
<dbReference type="AlphaFoldDB" id="A0A6A0AHX7"/>
<comment type="caution">
    <text evidence="1">The sequence shown here is derived from an EMBL/GenBank/DDBJ whole genome shotgun (WGS) entry which is preliminary data.</text>
</comment>
<feature type="non-terminal residue" evidence="1">
    <location>
        <position position="258"/>
    </location>
</feature>
<evidence type="ECO:0000313" key="1">
    <source>
        <dbReference type="EMBL" id="GFH32175.1"/>
    </source>
</evidence>
<gene>
    <name evidence="1" type="ORF">HaLaN_31352</name>
</gene>
<evidence type="ECO:0000313" key="2">
    <source>
        <dbReference type="Proteomes" id="UP000485058"/>
    </source>
</evidence>
<name>A0A6A0AHX7_HAELA</name>
<sequence>AVPNMNRAAGTNLAAVGLSATMPMTTVNVSDWRRVYEALLQSSAASYYTSYAIRDWAPASGVALCVAGANTLLSSLVLLVASFVSAAVPGSDLDDVAGAVYQQLSLSPPSQQQLCDPGFVAAVLAAQYAAAQLGGAGSDLAGRGRRMQEAQSSQVLAAAAALVTNLNNQTAQVVGLAVAAVRSRTDPDPRGFRTLAKIGSVQAVYAAPALTHLGLALQQAMASSPDDPRGQAFALAVRQQLLSSFSPTNISALMTAAV</sequence>
<reference evidence="1 2" key="1">
    <citation type="submission" date="2020-02" db="EMBL/GenBank/DDBJ databases">
        <title>Draft genome sequence of Haematococcus lacustris strain NIES-144.</title>
        <authorList>
            <person name="Morimoto D."/>
            <person name="Nakagawa S."/>
            <person name="Yoshida T."/>
            <person name="Sawayama S."/>
        </authorList>
    </citation>
    <scope>NUCLEOTIDE SEQUENCE [LARGE SCALE GENOMIC DNA]</scope>
    <source>
        <strain evidence="1 2">NIES-144</strain>
    </source>
</reference>
<feature type="non-terminal residue" evidence="1">
    <location>
        <position position="1"/>
    </location>
</feature>
<keyword evidence="2" id="KW-1185">Reference proteome</keyword>
<organism evidence="1 2">
    <name type="scientific">Haematococcus lacustris</name>
    <name type="common">Green alga</name>
    <name type="synonym">Haematococcus pluvialis</name>
    <dbReference type="NCBI Taxonomy" id="44745"/>
    <lineage>
        <taxon>Eukaryota</taxon>
        <taxon>Viridiplantae</taxon>
        <taxon>Chlorophyta</taxon>
        <taxon>core chlorophytes</taxon>
        <taxon>Chlorophyceae</taxon>
        <taxon>CS clade</taxon>
        <taxon>Chlamydomonadales</taxon>
        <taxon>Haematococcaceae</taxon>
        <taxon>Haematococcus</taxon>
    </lineage>
</organism>
<proteinExistence type="predicted"/>